<protein>
    <submittedName>
        <fullName evidence="1">Uncharacterized protein</fullName>
    </submittedName>
</protein>
<name>A0A0J6SJP8_9HYPH</name>
<comment type="caution">
    <text evidence="1">The sequence shown here is derived from an EMBL/GenBank/DDBJ whole genome shotgun (WGS) entry which is preliminary data.</text>
</comment>
<gene>
    <name evidence="1" type="ORF">VP06_15520</name>
</gene>
<accession>A0A0J6SJP8</accession>
<organism evidence="1 2">
    <name type="scientific">Methylobacterium aquaticum</name>
    <dbReference type="NCBI Taxonomy" id="270351"/>
    <lineage>
        <taxon>Bacteria</taxon>
        <taxon>Pseudomonadati</taxon>
        <taxon>Pseudomonadota</taxon>
        <taxon>Alphaproteobacteria</taxon>
        <taxon>Hyphomicrobiales</taxon>
        <taxon>Methylobacteriaceae</taxon>
        <taxon>Methylobacterium</taxon>
    </lineage>
</organism>
<dbReference type="EMBL" id="LABX01000113">
    <property type="protein sequence ID" value="KMO33864.1"/>
    <property type="molecule type" value="Genomic_DNA"/>
</dbReference>
<dbReference type="AlphaFoldDB" id="A0A0J6SJP8"/>
<dbReference type="OrthoDB" id="8091188at2"/>
<reference evidence="1 2" key="1">
    <citation type="submission" date="2015-03" db="EMBL/GenBank/DDBJ databases">
        <title>Genome sequencing of Methylobacterium aquaticum DSM16371 type strain.</title>
        <authorList>
            <person name="Chaudhry V."/>
            <person name="Patil P.B."/>
        </authorList>
    </citation>
    <scope>NUCLEOTIDE SEQUENCE [LARGE SCALE GENOMIC DNA]</scope>
    <source>
        <strain evidence="1 2">DSM 16371</strain>
    </source>
</reference>
<evidence type="ECO:0000313" key="1">
    <source>
        <dbReference type="EMBL" id="KMO33864.1"/>
    </source>
</evidence>
<dbReference type="PATRIC" id="fig|270351.6.peg.553"/>
<sequence>MPLDKTSQAGELLPALHVRQRYNISDMTLWRWEKDPKLSFPAPIRINGRRYWRLTELQSFELRQSSQREAA</sequence>
<evidence type="ECO:0000313" key="2">
    <source>
        <dbReference type="Proteomes" id="UP000035929"/>
    </source>
</evidence>
<dbReference type="RefSeq" id="WP_048464673.1">
    <property type="nucleotide sequence ID" value="NZ_LABX01000113.1"/>
</dbReference>
<dbReference type="Proteomes" id="UP000035929">
    <property type="component" value="Unassembled WGS sequence"/>
</dbReference>
<proteinExistence type="predicted"/>